<dbReference type="EMBL" id="AP018365">
    <property type="protein sequence ID" value="BBB00057.1"/>
    <property type="molecule type" value="Genomic_DNA"/>
</dbReference>
<dbReference type="AlphaFoldDB" id="A0A7U3UWN7"/>
<keyword evidence="4" id="KW-1185">Reference proteome</keyword>
<keyword evidence="2" id="KW-1133">Transmembrane helix</keyword>
<evidence type="ECO:0000313" key="3">
    <source>
        <dbReference type="EMBL" id="BBB00057.1"/>
    </source>
</evidence>
<reference evidence="3 4" key="3">
    <citation type="journal article" date="2011" name="Nat. Chem. Biol.">
        <title>Reveromycin A biosynthesis uses RevG and RevJ for stereospecific spiroacetal formation.</title>
        <authorList>
            <person name="Takahashi S."/>
            <person name="Toyoda A."/>
            <person name="Sekiyama Y."/>
            <person name="Takagi H."/>
            <person name="Nogawa T."/>
            <person name="Uramoto M."/>
            <person name="Suzuki R."/>
            <person name="Koshino H."/>
            <person name="Kumano T."/>
            <person name="Panthee S."/>
            <person name="Dairi T."/>
            <person name="Ishikawa J."/>
            <person name="Ikeda H."/>
            <person name="Sakaki Y."/>
            <person name="Osada H."/>
        </authorList>
    </citation>
    <scope>NUCLEOTIDE SEQUENCE [LARGE SCALE GENOMIC DNA]</scope>
    <source>
        <strain evidence="3 4">SN-593</strain>
    </source>
</reference>
<feature type="region of interest" description="Disordered" evidence="1">
    <location>
        <begin position="101"/>
        <end position="154"/>
    </location>
</feature>
<proteinExistence type="predicted"/>
<gene>
    <name evidence="3" type="ORF">RVR_6946</name>
</gene>
<keyword evidence="2" id="KW-0472">Membrane</keyword>
<feature type="compositionally biased region" description="Basic residues" evidence="1">
    <location>
        <begin position="143"/>
        <end position="154"/>
    </location>
</feature>
<dbReference type="KEGG" id="arev:RVR_6946"/>
<protein>
    <submittedName>
        <fullName evidence="3">Putative membrane protein</fullName>
    </submittedName>
</protein>
<reference evidence="3 4" key="4">
    <citation type="journal article" date="2020" name="Sci. Rep.">
        <title>beta-carboline chemical signals induce reveromycin production through a LuxR family regulator in Streptomyces sp. SN-593.</title>
        <authorList>
            <person name="Panthee S."/>
            <person name="Kito N."/>
            <person name="Hayashi T."/>
            <person name="Shimizu T."/>
            <person name="Ishikawa J."/>
            <person name="Hamamoto H."/>
            <person name="Osada H."/>
            <person name="Takahashi S."/>
        </authorList>
    </citation>
    <scope>NUCLEOTIDE SEQUENCE [LARGE SCALE GENOMIC DNA]</scope>
    <source>
        <strain evidence="3 4">SN-593</strain>
    </source>
</reference>
<evidence type="ECO:0000256" key="1">
    <source>
        <dbReference type="SAM" id="MobiDB-lite"/>
    </source>
</evidence>
<evidence type="ECO:0000313" key="4">
    <source>
        <dbReference type="Proteomes" id="UP000595703"/>
    </source>
</evidence>
<feature type="transmembrane region" description="Helical" evidence="2">
    <location>
        <begin position="45"/>
        <end position="71"/>
    </location>
</feature>
<evidence type="ECO:0000256" key="2">
    <source>
        <dbReference type="SAM" id="Phobius"/>
    </source>
</evidence>
<accession>A0A7U3UWN7</accession>
<reference evidence="3 4" key="1">
    <citation type="journal article" date="2010" name="J. Bacteriol.">
        <title>Biochemical characterization of a novel indole prenyltransferase from Streptomyces sp. SN-593.</title>
        <authorList>
            <person name="Takahashi S."/>
            <person name="Takagi H."/>
            <person name="Toyoda A."/>
            <person name="Uramoto M."/>
            <person name="Nogawa T."/>
            <person name="Ueki M."/>
            <person name="Sakaki Y."/>
            <person name="Osada H."/>
        </authorList>
    </citation>
    <scope>NUCLEOTIDE SEQUENCE [LARGE SCALE GENOMIC DNA]</scope>
    <source>
        <strain evidence="3 4">SN-593</strain>
    </source>
</reference>
<feature type="compositionally biased region" description="Low complexity" evidence="1">
    <location>
        <begin position="104"/>
        <end position="124"/>
    </location>
</feature>
<dbReference type="RefSeq" id="WP_237404939.1">
    <property type="nucleotide sequence ID" value="NZ_AP018365.1"/>
</dbReference>
<reference evidence="3 4" key="2">
    <citation type="journal article" date="2011" name="J. Antibiot.">
        <title>Furaquinocins I and J: novel polyketide isoprenoid hybrid compounds from Streptomyces reveromyceticus SN-593.</title>
        <authorList>
            <person name="Panthee S."/>
            <person name="Takahashi S."/>
            <person name="Takagi H."/>
            <person name="Nogawa T."/>
            <person name="Oowada E."/>
            <person name="Uramoto M."/>
            <person name="Osada H."/>
        </authorList>
    </citation>
    <scope>NUCLEOTIDE SEQUENCE [LARGE SCALE GENOMIC DNA]</scope>
    <source>
        <strain evidence="3 4">SN-593</strain>
    </source>
</reference>
<dbReference type="Proteomes" id="UP000595703">
    <property type="component" value="Chromosome"/>
</dbReference>
<sequence length="154" mass="15811">MLILGLLLLACTAAFVGLAIADNLSGGPQYDVTVLGQHIATMNGLALFCAGLALALIFGLGCMMAMTGGILHRRKARRYRAIRKDAAATARERDALAARIEDQGAASSADGAPAPADTAPAPAAVDTEEAGSGSHRAGTRATGPRHRARHLFGH</sequence>
<organism evidence="3 4">
    <name type="scientific">Actinacidiphila reveromycinica</name>
    <dbReference type="NCBI Taxonomy" id="659352"/>
    <lineage>
        <taxon>Bacteria</taxon>
        <taxon>Bacillati</taxon>
        <taxon>Actinomycetota</taxon>
        <taxon>Actinomycetes</taxon>
        <taxon>Kitasatosporales</taxon>
        <taxon>Streptomycetaceae</taxon>
        <taxon>Actinacidiphila</taxon>
    </lineage>
</organism>
<keyword evidence="2" id="KW-0812">Transmembrane</keyword>
<name>A0A7U3UWN7_9ACTN</name>